<sequence length="113" mass="12136">MPSGSGARYPETVIVKLALSEDQKERIQHEYAIYRRVLYGPVSVAAGDIPTAFGFFEDIESDTGALILSYNGQPLAHRSDPPASGITVSLEEKATLLRILESIHAAGVAHGDI</sequence>
<protein>
    <recommendedName>
        <fullName evidence="3">Protein kinase domain-containing protein</fullName>
    </recommendedName>
</protein>
<evidence type="ECO:0008006" key="3">
    <source>
        <dbReference type="Google" id="ProtNLM"/>
    </source>
</evidence>
<dbReference type="EMBL" id="FUEG01000003">
    <property type="protein sequence ID" value="SJL01285.1"/>
    <property type="molecule type" value="Genomic_DNA"/>
</dbReference>
<evidence type="ECO:0000313" key="2">
    <source>
        <dbReference type="Proteomes" id="UP000219338"/>
    </source>
</evidence>
<organism evidence="1 2">
    <name type="scientific">Armillaria ostoyae</name>
    <name type="common">Armillaria root rot fungus</name>
    <dbReference type="NCBI Taxonomy" id="47428"/>
    <lineage>
        <taxon>Eukaryota</taxon>
        <taxon>Fungi</taxon>
        <taxon>Dikarya</taxon>
        <taxon>Basidiomycota</taxon>
        <taxon>Agaricomycotina</taxon>
        <taxon>Agaricomycetes</taxon>
        <taxon>Agaricomycetidae</taxon>
        <taxon>Agaricales</taxon>
        <taxon>Marasmiineae</taxon>
        <taxon>Physalacriaceae</taxon>
        <taxon>Armillaria</taxon>
    </lineage>
</organism>
<reference evidence="2" key="1">
    <citation type="journal article" date="2017" name="Nat. Ecol. Evol.">
        <title>Genome expansion and lineage-specific genetic innovations in the forest pathogenic fungi Armillaria.</title>
        <authorList>
            <person name="Sipos G."/>
            <person name="Prasanna A.N."/>
            <person name="Walter M.C."/>
            <person name="O'Connor E."/>
            <person name="Balint B."/>
            <person name="Krizsan K."/>
            <person name="Kiss B."/>
            <person name="Hess J."/>
            <person name="Varga T."/>
            <person name="Slot J."/>
            <person name="Riley R."/>
            <person name="Boka B."/>
            <person name="Rigling D."/>
            <person name="Barry K."/>
            <person name="Lee J."/>
            <person name="Mihaltcheva S."/>
            <person name="LaButti K."/>
            <person name="Lipzen A."/>
            <person name="Waldron R."/>
            <person name="Moloney N.M."/>
            <person name="Sperisen C."/>
            <person name="Kredics L."/>
            <person name="Vagvoelgyi C."/>
            <person name="Patrignani A."/>
            <person name="Fitzpatrick D."/>
            <person name="Nagy I."/>
            <person name="Doyle S."/>
            <person name="Anderson J.B."/>
            <person name="Grigoriev I.V."/>
            <person name="Gueldener U."/>
            <person name="Muensterkoetter M."/>
            <person name="Nagy L.G."/>
        </authorList>
    </citation>
    <scope>NUCLEOTIDE SEQUENCE [LARGE SCALE GENOMIC DNA]</scope>
    <source>
        <strain evidence="2">C18/9</strain>
    </source>
</reference>
<dbReference type="Proteomes" id="UP000219338">
    <property type="component" value="Unassembled WGS sequence"/>
</dbReference>
<dbReference type="AlphaFoldDB" id="A0A284QXZ4"/>
<proteinExistence type="predicted"/>
<name>A0A284QXZ4_ARMOS</name>
<keyword evidence="2" id="KW-1185">Reference proteome</keyword>
<accession>A0A284QXZ4</accession>
<evidence type="ECO:0000313" key="1">
    <source>
        <dbReference type="EMBL" id="SJL01285.1"/>
    </source>
</evidence>
<dbReference type="OrthoDB" id="2521594at2759"/>
<gene>
    <name evidence="1" type="ORF">ARMOST_04603</name>
</gene>